<proteinExistence type="predicted"/>
<dbReference type="Gramene" id="OE9A025686T1">
    <property type="protein sequence ID" value="OE9A025686C1"/>
    <property type="gene ID" value="OE9A025686"/>
</dbReference>
<dbReference type="AlphaFoldDB" id="A0A8S0V7J4"/>
<comment type="caution">
    <text evidence="1">The sequence shown here is derived from an EMBL/GenBank/DDBJ whole genome shotgun (WGS) entry which is preliminary data.</text>
</comment>
<dbReference type="Proteomes" id="UP000594638">
    <property type="component" value="Unassembled WGS sequence"/>
</dbReference>
<sequence>MVSKELNATFDHLKSLFSGDLWLGHFGQQLLWEQWFEFCKATVASYIHLVVGGSIVGNLGMTVKGLLIEVTEAVAASTALAKGLMRSTMRQILMFCCSCIKLESNSLQ</sequence>
<keyword evidence="2" id="KW-1185">Reference proteome</keyword>
<protein>
    <submittedName>
        <fullName evidence="1">Uncharacterized protein</fullName>
    </submittedName>
</protein>
<accession>A0A8S0V7J4</accession>
<organism evidence="1 2">
    <name type="scientific">Olea europaea subsp. europaea</name>
    <dbReference type="NCBI Taxonomy" id="158383"/>
    <lineage>
        <taxon>Eukaryota</taxon>
        <taxon>Viridiplantae</taxon>
        <taxon>Streptophyta</taxon>
        <taxon>Embryophyta</taxon>
        <taxon>Tracheophyta</taxon>
        <taxon>Spermatophyta</taxon>
        <taxon>Magnoliopsida</taxon>
        <taxon>eudicotyledons</taxon>
        <taxon>Gunneridae</taxon>
        <taxon>Pentapetalae</taxon>
        <taxon>asterids</taxon>
        <taxon>lamiids</taxon>
        <taxon>Lamiales</taxon>
        <taxon>Oleaceae</taxon>
        <taxon>Oleeae</taxon>
        <taxon>Olea</taxon>
    </lineage>
</organism>
<name>A0A8S0V7J4_OLEEU</name>
<gene>
    <name evidence="1" type="ORF">OLEA9_A025686</name>
</gene>
<evidence type="ECO:0000313" key="1">
    <source>
        <dbReference type="EMBL" id="CAA3027481.1"/>
    </source>
</evidence>
<dbReference type="EMBL" id="CACTIH010009206">
    <property type="protein sequence ID" value="CAA3027481.1"/>
    <property type="molecule type" value="Genomic_DNA"/>
</dbReference>
<evidence type="ECO:0000313" key="2">
    <source>
        <dbReference type="Proteomes" id="UP000594638"/>
    </source>
</evidence>
<reference evidence="1 2" key="1">
    <citation type="submission" date="2019-12" db="EMBL/GenBank/DDBJ databases">
        <authorList>
            <person name="Alioto T."/>
            <person name="Alioto T."/>
            <person name="Gomez Garrido J."/>
        </authorList>
    </citation>
    <scope>NUCLEOTIDE SEQUENCE [LARGE SCALE GENOMIC DNA]</scope>
</reference>